<organism evidence="2 3">
    <name type="scientific">Mytilus coruscus</name>
    <name type="common">Sea mussel</name>
    <dbReference type="NCBI Taxonomy" id="42192"/>
    <lineage>
        <taxon>Eukaryota</taxon>
        <taxon>Metazoa</taxon>
        <taxon>Spiralia</taxon>
        <taxon>Lophotrochozoa</taxon>
        <taxon>Mollusca</taxon>
        <taxon>Bivalvia</taxon>
        <taxon>Autobranchia</taxon>
        <taxon>Pteriomorphia</taxon>
        <taxon>Mytilida</taxon>
        <taxon>Mytiloidea</taxon>
        <taxon>Mytilidae</taxon>
        <taxon>Mytilinae</taxon>
        <taxon>Mytilus</taxon>
    </lineage>
</organism>
<evidence type="ECO:0000313" key="2">
    <source>
        <dbReference type="EMBL" id="CAC5364419.1"/>
    </source>
</evidence>
<feature type="compositionally biased region" description="Basic and acidic residues" evidence="1">
    <location>
        <begin position="99"/>
        <end position="112"/>
    </location>
</feature>
<proteinExistence type="predicted"/>
<protein>
    <submittedName>
        <fullName evidence="2">Uncharacterized protein</fullName>
    </submittedName>
</protein>
<accession>A0A6J8AAX9</accession>
<dbReference type="AlphaFoldDB" id="A0A6J8AAX9"/>
<keyword evidence="3" id="KW-1185">Reference proteome</keyword>
<sequence>MLHCHGNLSSSIDDQSNMYPPMLPDLHFQASVISSCQRSSIQSNGDCSLMDFSDLIVFGSSETINSGMLSETKLMAKAQTSTDYCQSLGTVVNVINHNSHKENNTPKARENNDNSTSTPKLMPGQNKEYTTPDRENNNSTSTPKLMPGQNKEYINPDEAFNALRSNERRINSMAIKQIVKNIRKLADLQTIDLSLIFCVKE</sequence>
<reference evidence="2 3" key="1">
    <citation type="submission" date="2020-06" db="EMBL/GenBank/DDBJ databases">
        <authorList>
            <person name="Li R."/>
            <person name="Bekaert M."/>
        </authorList>
    </citation>
    <scope>NUCLEOTIDE SEQUENCE [LARGE SCALE GENOMIC DNA]</scope>
    <source>
        <strain evidence="3">wild</strain>
    </source>
</reference>
<name>A0A6J8AAX9_MYTCO</name>
<gene>
    <name evidence="2" type="ORF">MCOR_5480</name>
</gene>
<evidence type="ECO:0000256" key="1">
    <source>
        <dbReference type="SAM" id="MobiDB-lite"/>
    </source>
</evidence>
<feature type="region of interest" description="Disordered" evidence="1">
    <location>
        <begin position="97"/>
        <end position="152"/>
    </location>
</feature>
<dbReference type="EMBL" id="CACVKT020000978">
    <property type="protein sequence ID" value="CAC5364419.1"/>
    <property type="molecule type" value="Genomic_DNA"/>
</dbReference>
<evidence type="ECO:0000313" key="3">
    <source>
        <dbReference type="Proteomes" id="UP000507470"/>
    </source>
</evidence>
<dbReference type="Proteomes" id="UP000507470">
    <property type="component" value="Unassembled WGS sequence"/>
</dbReference>